<organism evidence="1">
    <name type="scientific">Salmonella enterica subsp. enterica serovar Typhi str. CT18</name>
    <dbReference type="NCBI Taxonomy" id="220341"/>
    <lineage>
        <taxon>Bacteria</taxon>
        <taxon>Pseudomonadati</taxon>
        <taxon>Pseudomonadota</taxon>
        <taxon>Gammaproteobacteria</taxon>
        <taxon>Enterobacterales</taxon>
        <taxon>Enterobacteriaceae</taxon>
        <taxon>Salmonella</taxon>
    </lineage>
</organism>
<gene>
    <name evidence="1" type="ORF">G1V56_23570</name>
</gene>
<comment type="caution">
    <text evidence="1">The sequence shown here is derived from an EMBL/GenBank/DDBJ whole genome shotgun (WGS) entry which is preliminary data.</text>
</comment>
<protein>
    <submittedName>
        <fullName evidence="1">Lytic transglycosylase</fullName>
    </submittedName>
</protein>
<sequence length="56" mass="6153">MERKNANIDDVIRTVETASAKELEELAGIREAVEDLKGERVATVDPVSRSVSALNR</sequence>
<dbReference type="AlphaFoldDB" id="A0A718ENM0"/>
<feature type="non-terminal residue" evidence="1">
    <location>
        <position position="56"/>
    </location>
</feature>
<dbReference type="EMBL" id="DAAPHR010000045">
    <property type="protein sequence ID" value="HAD6298090.1"/>
    <property type="molecule type" value="Genomic_DNA"/>
</dbReference>
<reference evidence="1" key="2">
    <citation type="submission" date="2019-01" db="EMBL/GenBank/DDBJ databases">
        <authorList>
            <consortium name="NCBI Pathogen Detection Project"/>
        </authorList>
    </citation>
    <scope>NUCLEOTIDE SEQUENCE</scope>
    <source>
        <strain evidence="1">CT18</strain>
    </source>
</reference>
<reference evidence="1" key="1">
    <citation type="journal article" date="2018" name="Genome Biol.">
        <title>SKESA: strategic k-mer extension for scrupulous assemblies.</title>
        <authorList>
            <person name="Souvorov A."/>
            <person name="Agarwala R."/>
            <person name="Lipman D.J."/>
        </authorList>
    </citation>
    <scope>NUCLEOTIDE SEQUENCE</scope>
    <source>
        <strain evidence="1">CT18</strain>
    </source>
</reference>
<name>A0A718ENM0_SALTI</name>
<evidence type="ECO:0000313" key="1">
    <source>
        <dbReference type="EMBL" id="HAD6298090.1"/>
    </source>
</evidence>
<proteinExistence type="predicted"/>
<accession>A0A718ENM0</accession>